<dbReference type="STRING" id="1081104.A0A168DEP4"/>
<dbReference type="GeneID" id="30017882"/>
<sequence length="198" mass="20994">MSSHVLGDKDVNASMEQQQQQQQQQTAQCKDVKSMDYHRQIFQSKMAQEPYVVSRKASSASFRKVPSTPPVTSSRPAAVAKNTANSSDASSCSTSSSSSSPCPSLVSDSASSASCSAPSPAPSITVLPRLPTNKALMVFSTKQYVSPSDNIMSPCSAKISALRNKQVNKAKPKSLFAQASAKKLSADNLFGSKSIPKE</sequence>
<evidence type="ECO:0000256" key="1">
    <source>
        <dbReference type="SAM" id="MobiDB-lite"/>
    </source>
</evidence>
<dbReference type="RefSeq" id="XP_018707963.1">
    <property type="nucleotide sequence ID" value="XM_018845197.1"/>
</dbReference>
<dbReference type="InterPro" id="IPR007727">
    <property type="entry name" value="Spo12"/>
</dbReference>
<gene>
    <name evidence="2" type="ORF">ISF_01590</name>
</gene>
<comment type="caution">
    <text evidence="2">The sequence shown here is derived from an EMBL/GenBank/DDBJ whole genome shotgun (WGS) entry which is preliminary data.</text>
</comment>
<evidence type="ECO:0000313" key="3">
    <source>
        <dbReference type="Proteomes" id="UP000076744"/>
    </source>
</evidence>
<dbReference type="Proteomes" id="UP000076744">
    <property type="component" value="Unassembled WGS sequence"/>
</dbReference>
<organism evidence="2 3">
    <name type="scientific">Cordyceps fumosorosea (strain ARSEF 2679)</name>
    <name type="common">Isaria fumosorosea</name>
    <dbReference type="NCBI Taxonomy" id="1081104"/>
    <lineage>
        <taxon>Eukaryota</taxon>
        <taxon>Fungi</taxon>
        <taxon>Dikarya</taxon>
        <taxon>Ascomycota</taxon>
        <taxon>Pezizomycotina</taxon>
        <taxon>Sordariomycetes</taxon>
        <taxon>Hypocreomycetidae</taxon>
        <taxon>Hypocreales</taxon>
        <taxon>Cordycipitaceae</taxon>
        <taxon>Cordyceps</taxon>
    </lineage>
</organism>
<dbReference type="AlphaFoldDB" id="A0A168DEP4"/>
<dbReference type="OrthoDB" id="5578329at2759"/>
<evidence type="ECO:0000313" key="2">
    <source>
        <dbReference type="EMBL" id="OAA72517.1"/>
    </source>
</evidence>
<proteinExistence type="predicted"/>
<keyword evidence="3" id="KW-1185">Reference proteome</keyword>
<feature type="region of interest" description="Disordered" evidence="1">
    <location>
        <begin position="1"/>
        <end position="35"/>
    </location>
</feature>
<name>A0A168DEP4_CORFA</name>
<dbReference type="EMBL" id="AZHB01000002">
    <property type="protein sequence ID" value="OAA72517.1"/>
    <property type="molecule type" value="Genomic_DNA"/>
</dbReference>
<accession>A0A168DEP4</accession>
<dbReference type="Pfam" id="PF05032">
    <property type="entry name" value="Spo12"/>
    <property type="match status" value="1"/>
</dbReference>
<reference evidence="2 3" key="1">
    <citation type="journal article" date="2016" name="Genome Biol. Evol.">
        <title>Divergent and convergent evolution of fungal pathogenicity.</title>
        <authorList>
            <person name="Shang Y."/>
            <person name="Xiao G."/>
            <person name="Zheng P."/>
            <person name="Cen K."/>
            <person name="Zhan S."/>
            <person name="Wang C."/>
        </authorList>
    </citation>
    <scope>NUCLEOTIDE SEQUENCE [LARGE SCALE GENOMIC DNA]</scope>
    <source>
        <strain evidence="2 3">ARSEF 2679</strain>
    </source>
</reference>
<feature type="compositionally biased region" description="Low complexity" evidence="1">
    <location>
        <begin position="86"/>
        <end position="118"/>
    </location>
</feature>
<feature type="compositionally biased region" description="Basic and acidic residues" evidence="1">
    <location>
        <begin position="1"/>
        <end position="11"/>
    </location>
</feature>
<protein>
    <submittedName>
        <fullName evidence="2">Spo12</fullName>
    </submittedName>
</protein>
<feature type="region of interest" description="Disordered" evidence="1">
    <location>
        <begin position="48"/>
        <end position="127"/>
    </location>
</feature>